<feature type="chain" id="PRO_5045857137" evidence="5">
    <location>
        <begin position="24"/>
        <end position="250"/>
    </location>
</feature>
<dbReference type="InterPro" id="IPR036249">
    <property type="entry name" value="Thioredoxin-like_sf"/>
</dbReference>
<dbReference type="Gene3D" id="3.40.30.10">
    <property type="entry name" value="Glutaredoxin"/>
    <property type="match status" value="1"/>
</dbReference>
<accession>A0ABY2XCG9</accession>
<evidence type="ECO:0000313" key="8">
    <source>
        <dbReference type="Proteomes" id="UP001191082"/>
    </source>
</evidence>
<keyword evidence="4" id="KW-0676">Redox-active center</keyword>
<comment type="caution">
    <text evidence="7">The sequence shown here is derived from an EMBL/GenBank/DDBJ whole genome shotgun (WGS) entry which is preliminary data.</text>
</comment>
<dbReference type="InterPro" id="IPR001853">
    <property type="entry name" value="DSBA-like_thioredoxin_dom"/>
</dbReference>
<feature type="domain" description="Thioredoxin" evidence="6">
    <location>
        <begin position="58"/>
        <end position="250"/>
    </location>
</feature>
<dbReference type="PANTHER" id="PTHR13887">
    <property type="entry name" value="GLUTATHIONE S-TRANSFERASE KAPPA"/>
    <property type="match status" value="1"/>
</dbReference>
<dbReference type="InterPro" id="IPR013766">
    <property type="entry name" value="Thioredoxin_domain"/>
</dbReference>
<evidence type="ECO:0000256" key="2">
    <source>
        <dbReference type="ARBA" id="ARBA00023002"/>
    </source>
</evidence>
<evidence type="ECO:0000256" key="1">
    <source>
        <dbReference type="ARBA" id="ARBA00022729"/>
    </source>
</evidence>
<sequence>MTRLALPALALAATMFSTTSALAFDPADMSDSESAAFGEAVRAYLLENPEVLVEAFQLLEQRNADQQAGADKQLVAMYSDEIFDDGVSWVGGNPDGDVTLVEFMDYRCGYCRRAVPEVDSLLSTDGNIRLIIKEFPILGEASVISSRFAIATQMVAGDEAYKQVHDALIDYSGDMGDVALRRLAEGLGLDADPILEKMGSEEVSRVISDNRELARSLQINGTPTFVLGDELLRGYLPAAEMAKIVEDQRG</sequence>
<dbReference type="PROSITE" id="PS51352">
    <property type="entry name" value="THIOREDOXIN_2"/>
    <property type="match status" value="1"/>
</dbReference>
<reference evidence="7 8" key="1">
    <citation type="submission" date="2019-05" db="EMBL/GenBank/DDBJ databases">
        <title>Marivita sp. nov. isolated from sea sediment.</title>
        <authorList>
            <person name="Kim W."/>
        </authorList>
    </citation>
    <scope>NUCLEOTIDE SEQUENCE [LARGE SCALE GENOMIC DNA]</scope>
    <source>
        <strain evidence="7 8">CAU 1492</strain>
    </source>
</reference>
<evidence type="ECO:0000256" key="4">
    <source>
        <dbReference type="ARBA" id="ARBA00023284"/>
    </source>
</evidence>
<dbReference type="PANTHER" id="PTHR13887:SF14">
    <property type="entry name" value="DISULFIDE BOND FORMATION PROTEIN D"/>
    <property type="match status" value="1"/>
</dbReference>
<keyword evidence="8" id="KW-1185">Reference proteome</keyword>
<keyword evidence="1 5" id="KW-0732">Signal</keyword>
<evidence type="ECO:0000313" key="7">
    <source>
        <dbReference type="EMBL" id="TMV14722.1"/>
    </source>
</evidence>
<feature type="signal peptide" evidence="5">
    <location>
        <begin position="1"/>
        <end position="23"/>
    </location>
</feature>
<keyword evidence="3" id="KW-1015">Disulfide bond</keyword>
<dbReference type="Proteomes" id="UP001191082">
    <property type="component" value="Unassembled WGS sequence"/>
</dbReference>
<evidence type="ECO:0000259" key="6">
    <source>
        <dbReference type="PROSITE" id="PS51352"/>
    </source>
</evidence>
<dbReference type="EMBL" id="VCPC01000001">
    <property type="protein sequence ID" value="TMV14722.1"/>
    <property type="molecule type" value="Genomic_DNA"/>
</dbReference>
<protein>
    <submittedName>
        <fullName evidence="7">DsbA family protein</fullName>
    </submittedName>
</protein>
<organism evidence="7 8">
    <name type="scientific">Arenibacterium halophilum</name>
    <dbReference type="NCBI Taxonomy" id="2583821"/>
    <lineage>
        <taxon>Bacteria</taxon>
        <taxon>Pseudomonadati</taxon>
        <taxon>Pseudomonadota</taxon>
        <taxon>Alphaproteobacteria</taxon>
        <taxon>Rhodobacterales</taxon>
        <taxon>Paracoccaceae</taxon>
        <taxon>Arenibacterium</taxon>
    </lineage>
</organism>
<dbReference type="Pfam" id="PF01323">
    <property type="entry name" value="DSBA"/>
    <property type="match status" value="1"/>
</dbReference>
<dbReference type="SUPFAM" id="SSF52833">
    <property type="entry name" value="Thioredoxin-like"/>
    <property type="match status" value="1"/>
</dbReference>
<gene>
    <name evidence="7" type="ORF">FGK64_01700</name>
</gene>
<dbReference type="RefSeq" id="WP_138862074.1">
    <property type="nucleotide sequence ID" value="NZ_VCPC01000001.1"/>
</dbReference>
<dbReference type="CDD" id="cd03023">
    <property type="entry name" value="DsbA_Com1_like"/>
    <property type="match status" value="1"/>
</dbReference>
<evidence type="ECO:0000256" key="3">
    <source>
        <dbReference type="ARBA" id="ARBA00023157"/>
    </source>
</evidence>
<proteinExistence type="predicted"/>
<dbReference type="InterPro" id="IPR041205">
    <property type="entry name" value="ScsC_N"/>
</dbReference>
<keyword evidence="2" id="KW-0560">Oxidoreductase</keyword>
<dbReference type="Pfam" id="PF18312">
    <property type="entry name" value="ScsC_N"/>
    <property type="match status" value="1"/>
</dbReference>
<evidence type="ECO:0000256" key="5">
    <source>
        <dbReference type="SAM" id="SignalP"/>
    </source>
</evidence>
<name>A0ABY2XCG9_9RHOB</name>